<evidence type="ECO:0000256" key="1">
    <source>
        <dbReference type="ARBA" id="ARBA00022729"/>
    </source>
</evidence>
<reference evidence="3" key="1">
    <citation type="submission" date="2021-02" db="EMBL/GenBank/DDBJ databases">
        <authorList>
            <person name="Nowell W R."/>
        </authorList>
    </citation>
    <scope>NUCLEOTIDE SEQUENCE</scope>
</reference>
<comment type="caution">
    <text evidence="3">The sequence shown here is derived from an EMBL/GenBank/DDBJ whole genome shotgun (WGS) entry which is preliminary data.</text>
</comment>
<dbReference type="Proteomes" id="UP000663852">
    <property type="component" value="Unassembled WGS sequence"/>
</dbReference>
<proteinExistence type="predicted"/>
<evidence type="ECO:0000313" key="6">
    <source>
        <dbReference type="Proteomes" id="UP000663852"/>
    </source>
</evidence>
<keyword evidence="1" id="KW-0732">Signal</keyword>
<dbReference type="SUPFAM" id="SSF69318">
    <property type="entry name" value="Integrin alpha N-terminal domain"/>
    <property type="match status" value="1"/>
</dbReference>
<keyword evidence="2" id="KW-0812">Transmembrane</keyword>
<accession>A0A815UJZ2</accession>
<dbReference type="EMBL" id="CAJNOJ010000767">
    <property type="protein sequence ID" value="CAF1520501.1"/>
    <property type="molecule type" value="Genomic_DNA"/>
</dbReference>
<feature type="transmembrane region" description="Helical" evidence="2">
    <location>
        <begin position="39"/>
        <end position="57"/>
    </location>
</feature>
<evidence type="ECO:0000313" key="5">
    <source>
        <dbReference type="Proteomes" id="UP000663828"/>
    </source>
</evidence>
<dbReference type="PANTHER" id="PTHR44103:SF1">
    <property type="entry name" value="PROPROTEIN CONVERTASE P"/>
    <property type="match status" value="1"/>
</dbReference>
<evidence type="ECO:0000313" key="4">
    <source>
        <dbReference type="EMBL" id="CAF1640567.1"/>
    </source>
</evidence>
<organism evidence="3 6">
    <name type="scientific">Adineta ricciae</name>
    <name type="common">Rotifer</name>
    <dbReference type="NCBI Taxonomy" id="249248"/>
    <lineage>
        <taxon>Eukaryota</taxon>
        <taxon>Metazoa</taxon>
        <taxon>Spiralia</taxon>
        <taxon>Gnathifera</taxon>
        <taxon>Rotifera</taxon>
        <taxon>Eurotatoria</taxon>
        <taxon>Bdelloidea</taxon>
        <taxon>Adinetida</taxon>
        <taxon>Adinetidae</taxon>
        <taxon>Adineta</taxon>
    </lineage>
</organism>
<dbReference type="InterPro" id="IPR028994">
    <property type="entry name" value="Integrin_alpha_N"/>
</dbReference>
<evidence type="ECO:0000313" key="3">
    <source>
        <dbReference type="EMBL" id="CAF1520501.1"/>
    </source>
</evidence>
<keyword evidence="5" id="KW-1185">Reference proteome</keyword>
<protein>
    <submittedName>
        <fullName evidence="3">Uncharacterized protein</fullName>
    </submittedName>
</protein>
<sequence length="916" mass="105726">MMKFLLKTFLELNIFSPSNFGSSINRVTAKQYGRWATRLYILLFIIGITIIIFYTTIRPHTVIETFDQPLFNSYQQLQKDYGNKLKCSCSQIASTYNKFVEITPEFHPICLSKFVSKEWHTSIINRLALNFSVYSKNDYRRFLPAHLQYLQELCRLSNQSVNNTIKEFLTSLLVTVELRSEEDFHRRIETLIVQSKSNVPILLSRFLYMIQSFNHGNAFMTTYETNFQYTSSVSFLSWKYAYTDAIIYDNNCSCGLSSNCTTQAIFIENSTEIPIEGLKMGCLPSESFHLSTLECFYNQSCLDLISNYTNYDNISTHRLNISTRFPPNTTINQLISHSFTQQWLNKSNYSLYYHQCSPSSCSYTYNERFNIFYIITLFLSLQGGLMFVLAWICPKLIRIIFEINDYYQRKRQRTSVHPDNSLITSSNNINIQTEANRTSDFSIYYVRNIAIITNRNIITTTTTTTTITTTVISTISSITTKLLCRTKFQRISTNTSCSGFKEITFHNLTGDFNNDNQVDFVYVCKSNDKGAIFVSFNNGDGTFYNFMIESLLNFQSIKLLYVADFNNDNRSDIFLIYEVGWQDDLTVLLNNGNKTFKTLTMEAIGNIGGIRAPRIADFNNDNKYDVFFTLYDGSKENLKVLLGHGNGTFERIIKNSPMRAIYRTKDTILCDLNNDKILDIVRTFESVANIGGIAIEFNNVGVAFGRGNGTFSSENLLSNEYTMYSSRLIVAHINNDHYLDIVVYNKHSKHIYVYFGSANGTFYLQSPFFTTIGDNNHFLVIDDFDNNNQSDIIFIYNWKDVECITYHYHNNSFIKNKKTLIKSNGTLNSIVVHDINNDMNLDIILHMNNPNQIYILFGYGNGSFYTQMIYSREILESSSSLIIYDLNNDNYQDIISVDHKINLIDVFLNTRNCSTN</sequence>
<dbReference type="InterPro" id="IPR013517">
    <property type="entry name" value="FG-GAP"/>
</dbReference>
<gene>
    <name evidence="3" type="ORF">EDS130_LOCUS43843</name>
    <name evidence="4" type="ORF">XAT740_LOCUS53241</name>
</gene>
<keyword evidence="2" id="KW-0472">Membrane</keyword>
<dbReference type="Gene3D" id="2.130.10.130">
    <property type="entry name" value="Integrin alpha, N-terminal"/>
    <property type="match status" value="2"/>
</dbReference>
<evidence type="ECO:0000256" key="2">
    <source>
        <dbReference type="SAM" id="Phobius"/>
    </source>
</evidence>
<dbReference type="Pfam" id="PF13517">
    <property type="entry name" value="FG-GAP_3"/>
    <property type="match status" value="2"/>
</dbReference>
<dbReference type="AlphaFoldDB" id="A0A815UJZ2"/>
<keyword evidence="2" id="KW-1133">Transmembrane helix</keyword>
<feature type="transmembrane region" description="Helical" evidence="2">
    <location>
        <begin position="371"/>
        <end position="393"/>
    </location>
</feature>
<name>A0A815UJZ2_ADIRI</name>
<dbReference type="Proteomes" id="UP000663828">
    <property type="component" value="Unassembled WGS sequence"/>
</dbReference>
<dbReference type="PANTHER" id="PTHR44103">
    <property type="entry name" value="PROPROTEIN CONVERTASE P"/>
    <property type="match status" value="1"/>
</dbReference>
<dbReference type="EMBL" id="CAJNOR010009048">
    <property type="protein sequence ID" value="CAF1640567.1"/>
    <property type="molecule type" value="Genomic_DNA"/>
</dbReference>
<dbReference type="OrthoDB" id="10448733at2759"/>